<keyword evidence="2" id="KW-0479">Metal-binding</keyword>
<comment type="caution">
    <text evidence="3">The sequence shown here is derived from an EMBL/GenBank/DDBJ whole genome shotgun (WGS) entry which is preliminary data.</text>
</comment>
<keyword evidence="2" id="KW-0408">Iron</keyword>
<dbReference type="CDD" id="cd20625">
    <property type="entry name" value="CYP164-like"/>
    <property type="match status" value="1"/>
</dbReference>
<dbReference type="PANTHER" id="PTHR46696">
    <property type="entry name" value="P450, PUTATIVE (EUROFUNG)-RELATED"/>
    <property type="match status" value="1"/>
</dbReference>
<dbReference type="InterPro" id="IPR002397">
    <property type="entry name" value="Cyt_P450_B"/>
</dbReference>
<keyword evidence="2" id="KW-0560">Oxidoreductase</keyword>
<protein>
    <submittedName>
        <fullName evidence="3">Cytochrome P450</fullName>
    </submittedName>
</protein>
<dbReference type="PROSITE" id="PS00086">
    <property type="entry name" value="CYTOCHROME_P450"/>
    <property type="match status" value="1"/>
</dbReference>
<evidence type="ECO:0000313" key="3">
    <source>
        <dbReference type="EMBL" id="MFC4504828.1"/>
    </source>
</evidence>
<keyword evidence="2" id="KW-0503">Monooxygenase</keyword>
<evidence type="ECO:0000313" key="4">
    <source>
        <dbReference type="Proteomes" id="UP001595839"/>
    </source>
</evidence>
<dbReference type="InterPro" id="IPR036396">
    <property type="entry name" value="Cyt_P450_sf"/>
</dbReference>
<dbReference type="SUPFAM" id="SSF48264">
    <property type="entry name" value="Cytochrome P450"/>
    <property type="match status" value="1"/>
</dbReference>
<name>A0ABV9B1E1_9ACTN</name>
<dbReference type="Gene3D" id="1.10.630.10">
    <property type="entry name" value="Cytochrome P450"/>
    <property type="match status" value="1"/>
</dbReference>
<dbReference type="PRINTS" id="PR00359">
    <property type="entry name" value="BP450"/>
</dbReference>
<gene>
    <name evidence="3" type="ORF">ACFPIH_35885</name>
</gene>
<dbReference type="Pfam" id="PF00067">
    <property type="entry name" value="p450"/>
    <property type="match status" value="2"/>
</dbReference>
<accession>A0ABV9B1E1</accession>
<dbReference type="PANTHER" id="PTHR46696:SF1">
    <property type="entry name" value="CYTOCHROME P450 YJIB-RELATED"/>
    <property type="match status" value="1"/>
</dbReference>
<keyword evidence="2" id="KW-0349">Heme</keyword>
<evidence type="ECO:0000256" key="2">
    <source>
        <dbReference type="RuleBase" id="RU000461"/>
    </source>
</evidence>
<sequence>MLIGEAARVLASPAGREDPYPAYAALRAHGPVVRLGPGFYAATGYDAISALLRDPRLRVRGWPDGPASRLVADSLMKSNGTGHTRVRRLMAAAFAPRQVEALREAVTAQAVRLADYLAHLGGSGEAVDFMDEFAYPMPIRVICALLGVPAAEQQWFRERAQEMTEVLEPRQPGSHTIAADRAATELEAYFTDLVRSRRNAPGDDLISALIATHDADGDLSTRELIANLVTLLLAGFETTANLLGNGMGVLLDHPGPASRLGADPGLADAYVEELLRLESPLQLTSRWAAEEVDIDGADRIEANSHIMVFLGAGNRDPDRFPDPDRFDPFRESVQPLSFGAGAHYCLGAALARLEARIAFPVLLARLPAMERAGEAVRRDRTTFRGYANLPVYTEKLDRPTLLGLPGTR</sequence>
<dbReference type="PRINTS" id="PR00385">
    <property type="entry name" value="P450"/>
</dbReference>
<keyword evidence="4" id="KW-1185">Reference proteome</keyword>
<comment type="similarity">
    <text evidence="1 2">Belongs to the cytochrome P450 family.</text>
</comment>
<dbReference type="Proteomes" id="UP001595839">
    <property type="component" value="Unassembled WGS sequence"/>
</dbReference>
<dbReference type="InterPro" id="IPR001128">
    <property type="entry name" value="Cyt_P450"/>
</dbReference>
<organism evidence="3 4">
    <name type="scientific">Streptomyces vulcanius</name>
    <dbReference type="NCBI Taxonomy" id="1441876"/>
    <lineage>
        <taxon>Bacteria</taxon>
        <taxon>Bacillati</taxon>
        <taxon>Actinomycetota</taxon>
        <taxon>Actinomycetes</taxon>
        <taxon>Kitasatosporales</taxon>
        <taxon>Streptomycetaceae</taxon>
        <taxon>Streptomyces</taxon>
    </lineage>
</organism>
<dbReference type="InterPro" id="IPR017972">
    <property type="entry name" value="Cyt_P450_CS"/>
</dbReference>
<dbReference type="RefSeq" id="WP_381181169.1">
    <property type="nucleotide sequence ID" value="NZ_JBHSFK010000029.1"/>
</dbReference>
<dbReference type="EMBL" id="JBHSFK010000029">
    <property type="protein sequence ID" value="MFC4504828.1"/>
    <property type="molecule type" value="Genomic_DNA"/>
</dbReference>
<proteinExistence type="inferred from homology"/>
<reference evidence="4" key="1">
    <citation type="journal article" date="2019" name="Int. J. Syst. Evol. Microbiol.">
        <title>The Global Catalogue of Microorganisms (GCM) 10K type strain sequencing project: providing services to taxonomists for standard genome sequencing and annotation.</title>
        <authorList>
            <consortium name="The Broad Institute Genomics Platform"/>
            <consortium name="The Broad Institute Genome Sequencing Center for Infectious Disease"/>
            <person name="Wu L."/>
            <person name="Ma J."/>
        </authorList>
    </citation>
    <scope>NUCLEOTIDE SEQUENCE [LARGE SCALE GENOMIC DNA]</scope>
    <source>
        <strain evidence="4">CGMCC 4.7177</strain>
    </source>
</reference>
<evidence type="ECO:0000256" key="1">
    <source>
        <dbReference type="ARBA" id="ARBA00010617"/>
    </source>
</evidence>